<dbReference type="OrthoDB" id="7743618at2"/>
<keyword evidence="3 5" id="KW-1133">Transmembrane helix</keyword>
<dbReference type="SUPFAM" id="SSF161084">
    <property type="entry name" value="MAPEG domain-like"/>
    <property type="match status" value="1"/>
</dbReference>
<dbReference type="Proteomes" id="UP000247763">
    <property type="component" value="Chromosome"/>
</dbReference>
<dbReference type="KEGG" id="phb:HYN04_03970"/>
<keyword evidence="2 5" id="KW-0812">Transmembrane</keyword>
<dbReference type="AlphaFoldDB" id="A0A2Z3HQB0"/>
<sequence length="132" mass="13803">MPIELRLLVYSTALLLVLVVIQAVAGVRSKGLQVMADARDGLSPPEGFHARALRVVDNHREGLTLFAPLILVAAATGNLGGAATVLGAKLFFYSRLAHAVIYLAGLPKIRPLAWVVGLVGTLMVLAAVLGIA</sequence>
<evidence type="ECO:0000256" key="3">
    <source>
        <dbReference type="ARBA" id="ARBA00022989"/>
    </source>
</evidence>
<feature type="transmembrane region" description="Helical" evidence="5">
    <location>
        <begin position="65"/>
        <end position="92"/>
    </location>
</feature>
<keyword evidence="4 5" id="KW-0472">Membrane</keyword>
<gene>
    <name evidence="6" type="ORF">HYN04_03970</name>
</gene>
<evidence type="ECO:0000256" key="5">
    <source>
        <dbReference type="SAM" id="Phobius"/>
    </source>
</evidence>
<dbReference type="InterPro" id="IPR001129">
    <property type="entry name" value="Membr-assoc_MAPEG"/>
</dbReference>
<dbReference type="RefSeq" id="WP_110449554.1">
    <property type="nucleotide sequence ID" value="NZ_CP029479.1"/>
</dbReference>
<dbReference type="Gene3D" id="1.20.120.550">
    <property type="entry name" value="Membrane associated eicosanoid/glutathione metabolism-like domain"/>
    <property type="match status" value="1"/>
</dbReference>
<protein>
    <recommendedName>
        <fullName evidence="8">MAPEG family protein</fullName>
    </recommendedName>
</protein>
<evidence type="ECO:0000256" key="1">
    <source>
        <dbReference type="ARBA" id="ARBA00004370"/>
    </source>
</evidence>
<accession>A0A2Z3HQB0</accession>
<dbReference type="GO" id="GO:0016020">
    <property type="term" value="C:membrane"/>
    <property type="evidence" value="ECO:0007669"/>
    <property type="project" value="UniProtKB-SubCell"/>
</dbReference>
<feature type="transmembrane region" description="Helical" evidence="5">
    <location>
        <begin position="7"/>
        <end position="25"/>
    </location>
</feature>
<comment type="subcellular location">
    <subcellularLocation>
        <location evidence="1">Membrane</location>
    </subcellularLocation>
</comment>
<dbReference type="InterPro" id="IPR023352">
    <property type="entry name" value="MAPEG-like_dom_sf"/>
</dbReference>
<keyword evidence="7" id="KW-1185">Reference proteome</keyword>
<dbReference type="EMBL" id="CP029479">
    <property type="protein sequence ID" value="AWM76985.1"/>
    <property type="molecule type" value="Genomic_DNA"/>
</dbReference>
<evidence type="ECO:0000313" key="7">
    <source>
        <dbReference type="Proteomes" id="UP000247763"/>
    </source>
</evidence>
<evidence type="ECO:0000313" key="6">
    <source>
        <dbReference type="EMBL" id="AWM76985.1"/>
    </source>
</evidence>
<reference evidence="7" key="1">
    <citation type="submission" date="2018-05" db="EMBL/GenBank/DDBJ databases">
        <title>Genome sequencing of Phenylobacterium sp. HYN0004.</title>
        <authorList>
            <person name="Yi H."/>
            <person name="Baek C."/>
        </authorList>
    </citation>
    <scope>NUCLEOTIDE SEQUENCE [LARGE SCALE GENOMIC DNA]</scope>
    <source>
        <strain evidence="7">HYN0004</strain>
    </source>
</reference>
<evidence type="ECO:0000256" key="2">
    <source>
        <dbReference type="ARBA" id="ARBA00022692"/>
    </source>
</evidence>
<proteinExistence type="predicted"/>
<organism evidence="6 7">
    <name type="scientific">Phenylobacterium parvum</name>
    <dbReference type="NCBI Taxonomy" id="2201350"/>
    <lineage>
        <taxon>Bacteria</taxon>
        <taxon>Pseudomonadati</taxon>
        <taxon>Pseudomonadota</taxon>
        <taxon>Alphaproteobacteria</taxon>
        <taxon>Caulobacterales</taxon>
        <taxon>Caulobacteraceae</taxon>
        <taxon>Phenylobacterium</taxon>
    </lineage>
</organism>
<dbReference type="Pfam" id="PF01124">
    <property type="entry name" value="MAPEG"/>
    <property type="match status" value="1"/>
</dbReference>
<evidence type="ECO:0000256" key="4">
    <source>
        <dbReference type="ARBA" id="ARBA00023136"/>
    </source>
</evidence>
<feature type="transmembrane region" description="Helical" evidence="5">
    <location>
        <begin position="112"/>
        <end position="131"/>
    </location>
</feature>
<evidence type="ECO:0008006" key="8">
    <source>
        <dbReference type="Google" id="ProtNLM"/>
    </source>
</evidence>
<name>A0A2Z3HQB0_9CAUL</name>